<organism evidence="1 2">
    <name type="scientific">Methylophaga frappieri (strain ATCC BAA-2434 / DSM 25690 / JAM7)</name>
    <dbReference type="NCBI Taxonomy" id="754477"/>
    <lineage>
        <taxon>Bacteria</taxon>
        <taxon>Pseudomonadati</taxon>
        <taxon>Pseudomonadota</taxon>
        <taxon>Gammaproteobacteria</taxon>
        <taxon>Thiotrichales</taxon>
        <taxon>Piscirickettsiaceae</taxon>
        <taxon>Methylophaga</taxon>
    </lineage>
</organism>
<dbReference type="InterPro" id="IPR003749">
    <property type="entry name" value="ThiS/MoaD-like"/>
</dbReference>
<dbReference type="InterPro" id="IPR016155">
    <property type="entry name" value="Mopterin_synth/thiamin_S_b"/>
</dbReference>
<dbReference type="STRING" id="754477.Q7C_137"/>
<dbReference type="InterPro" id="IPR010035">
    <property type="entry name" value="Thi_S"/>
</dbReference>
<sequence length="66" mass="7257">MQIILNEKSEIFAKDMTLDEVLTQAQLNTGCFVAVVNGVVVPKTALQQYRLHEGDRIEILSPITGG</sequence>
<dbReference type="Pfam" id="PF02597">
    <property type="entry name" value="ThiS"/>
    <property type="match status" value="1"/>
</dbReference>
<dbReference type="HOGENOM" id="CLU_174611_2_0_6"/>
<dbReference type="EMBL" id="CP003380">
    <property type="protein sequence ID" value="AFJ01318.1"/>
    <property type="molecule type" value="Genomic_DNA"/>
</dbReference>
<dbReference type="RefSeq" id="WP_014702768.1">
    <property type="nucleotide sequence ID" value="NC_017856.1"/>
</dbReference>
<proteinExistence type="predicted"/>
<dbReference type="OrthoDB" id="9800283at2"/>
<evidence type="ECO:0000313" key="1">
    <source>
        <dbReference type="EMBL" id="AFJ01318.1"/>
    </source>
</evidence>
<dbReference type="PANTHER" id="PTHR34472:SF1">
    <property type="entry name" value="SULFUR CARRIER PROTEIN THIS"/>
    <property type="match status" value="1"/>
</dbReference>
<name>I1YEH5_METFJ</name>
<accession>I1YEH5</accession>
<dbReference type="Gene3D" id="3.10.20.30">
    <property type="match status" value="1"/>
</dbReference>
<keyword evidence="2" id="KW-1185">Reference proteome</keyword>
<dbReference type="SUPFAM" id="SSF54285">
    <property type="entry name" value="MoaD/ThiS"/>
    <property type="match status" value="1"/>
</dbReference>
<reference evidence="1 2" key="1">
    <citation type="journal article" date="2012" name="J. Bacteriol.">
        <title>Complete genome sequences of Methylophaga sp. strain JAM1 and Methylophaga sp. strain JAM7.</title>
        <authorList>
            <person name="Villeneuve C."/>
            <person name="Martineau C."/>
            <person name="Mauffrey F."/>
            <person name="Villemur R."/>
        </authorList>
    </citation>
    <scope>NUCLEOTIDE SEQUENCE [LARGE SCALE GENOMIC DNA]</scope>
    <source>
        <strain evidence="1 2">JAM7</strain>
    </source>
</reference>
<evidence type="ECO:0000313" key="2">
    <source>
        <dbReference type="Proteomes" id="UP000009145"/>
    </source>
</evidence>
<protein>
    <submittedName>
        <fullName evidence="1">Thiamine biosynthesis protein ThiS</fullName>
    </submittedName>
</protein>
<gene>
    <name evidence="1" type="ordered locus">Q7C_137</name>
</gene>
<dbReference type="PATRIC" id="fig|754477.3.peg.136"/>
<dbReference type="PANTHER" id="PTHR34472">
    <property type="entry name" value="SULFUR CARRIER PROTEIN THIS"/>
    <property type="match status" value="1"/>
</dbReference>
<dbReference type="NCBIfam" id="TIGR01683">
    <property type="entry name" value="thiS"/>
    <property type="match status" value="1"/>
</dbReference>
<dbReference type="KEGG" id="mec:Q7C_137"/>
<dbReference type="AlphaFoldDB" id="I1YEH5"/>
<dbReference type="Proteomes" id="UP000009145">
    <property type="component" value="Chromosome"/>
</dbReference>
<dbReference type="InterPro" id="IPR012675">
    <property type="entry name" value="Beta-grasp_dom_sf"/>
</dbReference>